<name>A0AB34FIU5_9HYPO</name>
<dbReference type="InterPro" id="IPR052035">
    <property type="entry name" value="ZnF_BED_domain_contain"/>
</dbReference>
<accession>A0AB34FIU5</accession>
<dbReference type="InterPro" id="IPR012337">
    <property type="entry name" value="RNaseH-like_sf"/>
</dbReference>
<keyword evidence="3" id="KW-0863">Zinc-finger</keyword>
<gene>
    <name evidence="8" type="ORF">O9K51_08543</name>
</gene>
<evidence type="ECO:0000313" key="9">
    <source>
        <dbReference type="Proteomes" id="UP001163105"/>
    </source>
</evidence>
<evidence type="ECO:0000256" key="2">
    <source>
        <dbReference type="ARBA" id="ARBA00022723"/>
    </source>
</evidence>
<dbReference type="SUPFAM" id="SSF53098">
    <property type="entry name" value="Ribonuclease H-like"/>
    <property type="match status" value="1"/>
</dbReference>
<evidence type="ECO:0000256" key="3">
    <source>
        <dbReference type="ARBA" id="ARBA00022771"/>
    </source>
</evidence>
<evidence type="ECO:0000256" key="5">
    <source>
        <dbReference type="ARBA" id="ARBA00023242"/>
    </source>
</evidence>
<keyword evidence="9" id="KW-1185">Reference proteome</keyword>
<keyword evidence="5" id="KW-0539">Nucleus</keyword>
<reference evidence="8" key="1">
    <citation type="submission" date="2023-01" db="EMBL/GenBank/DDBJ databases">
        <title>The growth and conidiation of Purpureocillium lavendulum are regulated by nitrogen source and histone H3K14 acetylation.</title>
        <authorList>
            <person name="Tang P."/>
            <person name="Han J."/>
            <person name="Zhang C."/>
            <person name="Tang P."/>
            <person name="Qi F."/>
            <person name="Zhang K."/>
            <person name="Liang L."/>
        </authorList>
    </citation>
    <scope>NUCLEOTIDE SEQUENCE</scope>
    <source>
        <strain evidence="8">YMF1.00683</strain>
    </source>
</reference>
<evidence type="ECO:0000259" key="7">
    <source>
        <dbReference type="Pfam" id="PF05699"/>
    </source>
</evidence>
<dbReference type="EMBL" id="JAQHRD010000007">
    <property type="protein sequence ID" value="KAJ6439135.1"/>
    <property type="molecule type" value="Genomic_DNA"/>
</dbReference>
<proteinExistence type="predicted"/>
<feature type="region of interest" description="Disordered" evidence="6">
    <location>
        <begin position="318"/>
        <end position="338"/>
    </location>
</feature>
<evidence type="ECO:0000256" key="1">
    <source>
        <dbReference type="ARBA" id="ARBA00004123"/>
    </source>
</evidence>
<keyword evidence="2" id="KW-0479">Metal-binding</keyword>
<feature type="domain" description="HAT C-terminal dimerisation" evidence="7">
    <location>
        <begin position="894"/>
        <end position="967"/>
    </location>
</feature>
<keyword evidence="4" id="KW-0862">Zinc</keyword>
<organism evidence="8 9">
    <name type="scientific">Purpureocillium lavendulum</name>
    <dbReference type="NCBI Taxonomy" id="1247861"/>
    <lineage>
        <taxon>Eukaryota</taxon>
        <taxon>Fungi</taxon>
        <taxon>Dikarya</taxon>
        <taxon>Ascomycota</taxon>
        <taxon>Pezizomycotina</taxon>
        <taxon>Sordariomycetes</taxon>
        <taxon>Hypocreomycetidae</taxon>
        <taxon>Hypocreales</taxon>
        <taxon>Ophiocordycipitaceae</taxon>
        <taxon>Purpureocillium</taxon>
    </lineage>
</organism>
<comment type="caution">
    <text evidence="8">The sequence shown here is derived from an EMBL/GenBank/DDBJ whole genome shotgun (WGS) entry which is preliminary data.</text>
</comment>
<dbReference type="GO" id="GO:0046983">
    <property type="term" value="F:protein dimerization activity"/>
    <property type="evidence" value="ECO:0007669"/>
    <property type="project" value="InterPro"/>
</dbReference>
<feature type="region of interest" description="Disordered" evidence="6">
    <location>
        <begin position="218"/>
        <end position="246"/>
    </location>
</feature>
<sequence>MFHLTRGFCINSVWFTKIRNIEVLDRAKELPNELQAEIGNYLGMADSLSLLMSMRKALAIPPDVLKKQQERWVTEQFTSLFQDHRWLKHVCSEGFNPVLVGNFLPGGYVVLYLASNRNYEALDKANGDDLIACFDDLYGRTSPSLFLASLRSHKIDIRTLEVQFPELTLNISPVLEMQARNYIFVTDIDAVFLGEEGITFIAYYVDRILVERSDKASGSPLSLAPPSPAPSTPEPSTPAEARASRRDEDRLFRHFRGYTWSQRSKNTKSWVWEYGFDIEKDSERRWVCRLCIQKNAPKPGNVIAFGTQNAERHLWDHHKIQDPSGRRSAPASRKKPSKGYQTITKAFNLDLATPRDQAIANRFIKSFDKNVFQRLVVEWVVESNLSFREPENGRLRAIFEYLSPFVASTDAHIGHDTVRRRAIAEFEKHKGKVIDVLRSAPGMIHISFDGWRSRNKHSLYGVACFFRDGDGNARKLILGVPELTVRHFGANIGHEVIEVLETYEIPDEKIGYFTLDNAPNNDTAMDTIGERFKFCSKERRGRCFGHVINLVVKAILFGKDAEAFEGRLGHGDVSATLEHELWRKRGPVGKLHNLVVAIHRSDVLTTLLRSIQRLEFDASEDHRVRSRKPLNVVVDNETRWLSQFYMIRRALTLRPYLETLVLKHKQEWEKENTSKRSKRLKASAIMPAICRDENKLDDKDWAVLEAFKKILQSFEDAVKALEGDGIQRKRKQGHFESYGNVWDVIVGYEFLLAELEKAKAMVDQYPEPEHFRVNINLGWKKLDEYYNKLDETPIYYTSLALHPAYRWGYFETVWSGRPKWVSKAKDVVQSVWDRDYKALNISRCGSGEPAAKRQRTQYYSPFEQFKDEARVRPCQGFDPDEADDEYVRWQKDLLPTDSDVRNPREYWHSQRFKYPRLSQMAMDFMTVQAMSAECERLFSAAGRMVTPLRNQLEASTMSICQVLRSWLQAGIVEEVDPILLDKADETVAEAVEEKGVGEWLKGLRTQMREEEAGWE</sequence>
<dbReference type="PANTHER" id="PTHR46481">
    <property type="entry name" value="ZINC FINGER BED DOMAIN-CONTAINING PROTEIN 4"/>
    <property type="match status" value="1"/>
</dbReference>
<dbReference type="Proteomes" id="UP001163105">
    <property type="component" value="Unassembled WGS sequence"/>
</dbReference>
<comment type="subcellular location">
    <subcellularLocation>
        <location evidence="1">Nucleus</location>
    </subcellularLocation>
</comment>
<evidence type="ECO:0000313" key="8">
    <source>
        <dbReference type="EMBL" id="KAJ6439135.1"/>
    </source>
</evidence>
<dbReference type="GO" id="GO:0005634">
    <property type="term" value="C:nucleus"/>
    <property type="evidence" value="ECO:0007669"/>
    <property type="project" value="UniProtKB-SubCell"/>
</dbReference>
<dbReference type="Pfam" id="PF05699">
    <property type="entry name" value="Dimer_Tnp_hAT"/>
    <property type="match status" value="1"/>
</dbReference>
<protein>
    <submittedName>
        <fullName evidence="8">Restless-like transposase</fullName>
    </submittedName>
</protein>
<dbReference type="PANTHER" id="PTHR46481:SF10">
    <property type="entry name" value="ZINC FINGER BED DOMAIN-CONTAINING PROTEIN 39"/>
    <property type="match status" value="1"/>
</dbReference>
<dbReference type="GO" id="GO:0008270">
    <property type="term" value="F:zinc ion binding"/>
    <property type="evidence" value="ECO:0007669"/>
    <property type="project" value="UniProtKB-KW"/>
</dbReference>
<evidence type="ECO:0000256" key="6">
    <source>
        <dbReference type="SAM" id="MobiDB-lite"/>
    </source>
</evidence>
<dbReference type="InterPro" id="IPR008906">
    <property type="entry name" value="HATC_C_dom"/>
</dbReference>
<feature type="compositionally biased region" description="Pro residues" evidence="6">
    <location>
        <begin position="223"/>
        <end position="236"/>
    </location>
</feature>
<evidence type="ECO:0000256" key="4">
    <source>
        <dbReference type="ARBA" id="ARBA00022833"/>
    </source>
</evidence>
<dbReference type="AlphaFoldDB" id="A0AB34FIU5"/>